<dbReference type="Pfam" id="PF07690">
    <property type="entry name" value="MFS_1"/>
    <property type="match status" value="1"/>
</dbReference>
<feature type="transmembrane region" description="Helical" evidence="5">
    <location>
        <begin position="284"/>
        <end position="303"/>
    </location>
</feature>
<dbReference type="InterPro" id="IPR011701">
    <property type="entry name" value="MFS"/>
</dbReference>
<dbReference type="Gene3D" id="1.20.1250.20">
    <property type="entry name" value="MFS general substrate transporter like domains"/>
    <property type="match status" value="1"/>
</dbReference>
<proteinExistence type="predicted"/>
<keyword evidence="3 5" id="KW-0472">Membrane</keyword>
<organism evidence="7 8">
    <name type="scientific">Rhizobium quercicola</name>
    <dbReference type="NCBI Taxonomy" id="2901226"/>
    <lineage>
        <taxon>Bacteria</taxon>
        <taxon>Pseudomonadati</taxon>
        <taxon>Pseudomonadota</taxon>
        <taxon>Alphaproteobacteria</taxon>
        <taxon>Hyphomicrobiales</taxon>
        <taxon>Rhizobiaceae</taxon>
        <taxon>Rhizobium/Agrobacterium group</taxon>
        <taxon>Rhizobium</taxon>
    </lineage>
</organism>
<evidence type="ECO:0000256" key="3">
    <source>
        <dbReference type="ARBA" id="ARBA00023136"/>
    </source>
</evidence>
<keyword evidence="2 5" id="KW-1133">Transmembrane helix</keyword>
<dbReference type="InterPro" id="IPR020846">
    <property type="entry name" value="MFS_dom"/>
</dbReference>
<keyword evidence="1 5" id="KW-0812">Transmembrane</keyword>
<feature type="transmembrane region" description="Helical" evidence="5">
    <location>
        <begin position="50"/>
        <end position="74"/>
    </location>
</feature>
<gene>
    <name evidence="7" type="ORF">LRX75_10905</name>
</gene>
<protein>
    <submittedName>
        <fullName evidence="7">MFS transporter</fullName>
    </submittedName>
</protein>
<dbReference type="AlphaFoldDB" id="A0A9X1T1A2"/>
<dbReference type="Proteomes" id="UP001139089">
    <property type="component" value="Unassembled WGS sequence"/>
</dbReference>
<feature type="domain" description="Major facilitator superfamily (MFS) profile" evidence="6">
    <location>
        <begin position="20"/>
        <end position="400"/>
    </location>
</feature>
<dbReference type="InterPro" id="IPR036259">
    <property type="entry name" value="MFS_trans_sf"/>
</dbReference>
<dbReference type="GO" id="GO:0022857">
    <property type="term" value="F:transmembrane transporter activity"/>
    <property type="evidence" value="ECO:0007669"/>
    <property type="project" value="InterPro"/>
</dbReference>
<evidence type="ECO:0000313" key="8">
    <source>
        <dbReference type="Proteomes" id="UP001139089"/>
    </source>
</evidence>
<evidence type="ECO:0000256" key="5">
    <source>
        <dbReference type="SAM" id="Phobius"/>
    </source>
</evidence>
<dbReference type="PANTHER" id="PTHR42910:SF1">
    <property type="entry name" value="MAJOR FACILITATOR SUPERFAMILY (MFS) PROFILE DOMAIN-CONTAINING PROTEIN"/>
    <property type="match status" value="1"/>
</dbReference>
<feature type="transmembrane region" description="Helical" evidence="5">
    <location>
        <begin position="86"/>
        <end position="104"/>
    </location>
</feature>
<evidence type="ECO:0000256" key="2">
    <source>
        <dbReference type="ARBA" id="ARBA00022989"/>
    </source>
</evidence>
<feature type="region of interest" description="Disordered" evidence="4">
    <location>
        <begin position="408"/>
        <end position="444"/>
    </location>
</feature>
<name>A0A9X1T1A2_9HYPH</name>
<sequence>MQRADDGGTRTETQGLSRNTTLIFAAAAGLSVANIYYAQPLLDAMARDFAMSPSAIGLVVTLTQIGYALGLIFLVPLGDLIDRRRLILAQGMLSVAALVALATARTEAILFASLAAMGLLAVVVQVLVAFAATLATPAERGKAVGRVTSGVVIGILAARFIAGALADLGGWRAVYLTSAVLTTAMLGLLMRVLPRRSSPDSTDSYAATLRSMPRLFLRDRIVLVRGLLAFLIFATFSTFWTALVLPLSTPPFSYSHTQIGLFGLVGMAGAAAATGAGRLSDRGLGAWTTGLSLALLLASWALIARLQTSLPLFLAGVVLLDLCVQAVHVTNQSVLLARHPQASSRIVGGYMVFYAIGSAVGAITSTIAYAQGGWRGVSMLGAGYSATGLLVWGTATALSVGRTGAKTRAQPACRARPWRRVPRRRDAPPGGGRRPARVDRRRCH</sequence>
<dbReference type="CDD" id="cd17324">
    <property type="entry name" value="MFS_NepI_like"/>
    <property type="match status" value="1"/>
</dbReference>
<dbReference type="PANTHER" id="PTHR42910">
    <property type="entry name" value="TRANSPORTER SCO4007-RELATED"/>
    <property type="match status" value="1"/>
</dbReference>
<feature type="transmembrane region" description="Helical" evidence="5">
    <location>
        <begin position="222"/>
        <end position="247"/>
    </location>
</feature>
<feature type="transmembrane region" description="Helical" evidence="5">
    <location>
        <begin position="382"/>
        <end position="401"/>
    </location>
</feature>
<comment type="caution">
    <text evidence="7">The sequence shown here is derived from an EMBL/GenBank/DDBJ whole genome shotgun (WGS) entry which is preliminary data.</text>
</comment>
<feature type="transmembrane region" description="Helical" evidence="5">
    <location>
        <begin position="147"/>
        <end position="166"/>
    </location>
</feature>
<accession>A0A9X1T1A2</accession>
<dbReference type="PROSITE" id="PS50850">
    <property type="entry name" value="MFS"/>
    <property type="match status" value="1"/>
</dbReference>
<feature type="transmembrane region" description="Helical" evidence="5">
    <location>
        <begin position="172"/>
        <end position="193"/>
    </location>
</feature>
<evidence type="ECO:0000256" key="1">
    <source>
        <dbReference type="ARBA" id="ARBA00022692"/>
    </source>
</evidence>
<feature type="transmembrane region" description="Helical" evidence="5">
    <location>
        <begin position="350"/>
        <end position="370"/>
    </location>
</feature>
<feature type="transmembrane region" description="Helical" evidence="5">
    <location>
        <begin position="259"/>
        <end position="277"/>
    </location>
</feature>
<feature type="transmembrane region" description="Helical" evidence="5">
    <location>
        <begin position="21"/>
        <end position="38"/>
    </location>
</feature>
<dbReference type="SUPFAM" id="SSF103473">
    <property type="entry name" value="MFS general substrate transporter"/>
    <property type="match status" value="1"/>
</dbReference>
<feature type="transmembrane region" description="Helical" evidence="5">
    <location>
        <begin position="110"/>
        <end position="135"/>
    </location>
</feature>
<feature type="transmembrane region" description="Helical" evidence="5">
    <location>
        <begin position="309"/>
        <end position="329"/>
    </location>
</feature>
<reference evidence="7" key="1">
    <citation type="submission" date="2021-12" db="EMBL/GenBank/DDBJ databases">
        <authorList>
            <person name="Li Y."/>
        </authorList>
    </citation>
    <scope>NUCLEOTIDE SEQUENCE</scope>
    <source>
        <strain evidence="7">DKSPLA3</strain>
    </source>
</reference>
<evidence type="ECO:0000256" key="4">
    <source>
        <dbReference type="SAM" id="MobiDB-lite"/>
    </source>
</evidence>
<keyword evidence="8" id="KW-1185">Reference proteome</keyword>
<dbReference type="RefSeq" id="WP_231814276.1">
    <property type="nucleotide sequence ID" value="NZ_JAJOZR010000006.1"/>
</dbReference>
<evidence type="ECO:0000259" key="6">
    <source>
        <dbReference type="PROSITE" id="PS50850"/>
    </source>
</evidence>
<dbReference type="EMBL" id="JAJOZR010000006">
    <property type="protein sequence ID" value="MCD7109555.1"/>
    <property type="molecule type" value="Genomic_DNA"/>
</dbReference>
<evidence type="ECO:0000313" key="7">
    <source>
        <dbReference type="EMBL" id="MCD7109555.1"/>
    </source>
</evidence>